<keyword evidence="2" id="KW-1185">Reference proteome</keyword>
<reference evidence="1 2" key="1">
    <citation type="submission" date="2023-03" db="EMBL/GenBank/DDBJ databases">
        <title>High recombination rates correlate with genetic variation in Cardiocondyla obscurior ants.</title>
        <authorList>
            <person name="Errbii M."/>
        </authorList>
    </citation>
    <scope>NUCLEOTIDE SEQUENCE [LARGE SCALE GENOMIC DNA]</scope>
    <source>
        <strain evidence="1">Alpha-2009</strain>
        <tissue evidence="1">Whole body</tissue>
    </source>
</reference>
<dbReference type="AlphaFoldDB" id="A0AAW2EWQ0"/>
<comment type="caution">
    <text evidence="1">The sequence shown here is derived from an EMBL/GenBank/DDBJ whole genome shotgun (WGS) entry which is preliminary data.</text>
</comment>
<evidence type="ECO:0000313" key="1">
    <source>
        <dbReference type="EMBL" id="KAL0106874.1"/>
    </source>
</evidence>
<name>A0AAW2EWQ0_9HYME</name>
<dbReference type="EMBL" id="JADYXP020000017">
    <property type="protein sequence ID" value="KAL0106874.1"/>
    <property type="molecule type" value="Genomic_DNA"/>
</dbReference>
<organism evidence="1 2">
    <name type="scientific">Cardiocondyla obscurior</name>
    <dbReference type="NCBI Taxonomy" id="286306"/>
    <lineage>
        <taxon>Eukaryota</taxon>
        <taxon>Metazoa</taxon>
        <taxon>Ecdysozoa</taxon>
        <taxon>Arthropoda</taxon>
        <taxon>Hexapoda</taxon>
        <taxon>Insecta</taxon>
        <taxon>Pterygota</taxon>
        <taxon>Neoptera</taxon>
        <taxon>Endopterygota</taxon>
        <taxon>Hymenoptera</taxon>
        <taxon>Apocrita</taxon>
        <taxon>Aculeata</taxon>
        <taxon>Formicoidea</taxon>
        <taxon>Formicidae</taxon>
        <taxon>Myrmicinae</taxon>
        <taxon>Cardiocondyla</taxon>
    </lineage>
</organism>
<evidence type="ECO:0000313" key="2">
    <source>
        <dbReference type="Proteomes" id="UP001430953"/>
    </source>
</evidence>
<protein>
    <submittedName>
        <fullName evidence="1">Uncharacterized protein</fullName>
    </submittedName>
</protein>
<dbReference type="Proteomes" id="UP001430953">
    <property type="component" value="Unassembled WGS sequence"/>
</dbReference>
<sequence>MGPFDKTRKKDFVSQRQCRWINETPISRPKVSSSSHTKETTKLVAQWPRHSRNTKVASLRCRIASWGARLLNFECSIRRGVCIKVWPGTVRCVLQFGRNDFLDYSRKMAVSPISAEQDTG</sequence>
<accession>A0AAW2EWQ0</accession>
<gene>
    <name evidence="1" type="ORF">PUN28_015421</name>
</gene>
<proteinExistence type="predicted"/>